<dbReference type="PROSITE" id="PS50885">
    <property type="entry name" value="HAMP"/>
    <property type="match status" value="1"/>
</dbReference>
<dbReference type="SUPFAM" id="SSF47384">
    <property type="entry name" value="Homodimeric domain of signal transducing histidine kinase"/>
    <property type="match status" value="1"/>
</dbReference>
<dbReference type="SMART" id="SM00304">
    <property type="entry name" value="HAMP"/>
    <property type="match status" value="1"/>
</dbReference>
<dbReference type="Gene3D" id="1.10.287.130">
    <property type="match status" value="1"/>
</dbReference>
<keyword evidence="6" id="KW-0808">Transferase</keyword>
<dbReference type="PRINTS" id="PR00344">
    <property type="entry name" value="BCTRLSENSOR"/>
</dbReference>
<evidence type="ECO:0000256" key="8">
    <source>
        <dbReference type="ARBA" id="ARBA00022777"/>
    </source>
</evidence>
<evidence type="ECO:0000256" key="5">
    <source>
        <dbReference type="ARBA" id="ARBA00022553"/>
    </source>
</evidence>
<dbReference type="InterPro" id="IPR036890">
    <property type="entry name" value="HATPase_C_sf"/>
</dbReference>
<evidence type="ECO:0000256" key="2">
    <source>
        <dbReference type="ARBA" id="ARBA00004651"/>
    </source>
</evidence>
<dbReference type="CDD" id="cd00082">
    <property type="entry name" value="HisKA"/>
    <property type="match status" value="1"/>
</dbReference>
<dbReference type="EMBL" id="CP049871">
    <property type="protein sequence ID" value="QIL03005.1"/>
    <property type="molecule type" value="Genomic_DNA"/>
</dbReference>
<dbReference type="SUPFAM" id="SSF55874">
    <property type="entry name" value="ATPase domain of HSP90 chaperone/DNA topoisomerase II/histidine kinase"/>
    <property type="match status" value="1"/>
</dbReference>
<dbReference type="GO" id="GO:0005886">
    <property type="term" value="C:plasma membrane"/>
    <property type="evidence" value="ECO:0007669"/>
    <property type="project" value="UniProtKB-SubCell"/>
</dbReference>
<dbReference type="InterPro" id="IPR036097">
    <property type="entry name" value="HisK_dim/P_sf"/>
</dbReference>
<feature type="domain" description="Histidine kinase" evidence="11">
    <location>
        <begin position="254"/>
        <end position="453"/>
    </location>
</feature>
<dbReference type="KEGG" id="ssin:G7078_09625"/>
<evidence type="ECO:0000313" key="14">
    <source>
        <dbReference type="Proteomes" id="UP000502502"/>
    </source>
</evidence>
<dbReference type="PANTHER" id="PTHR44936">
    <property type="entry name" value="SENSOR PROTEIN CREC"/>
    <property type="match status" value="1"/>
</dbReference>
<dbReference type="GO" id="GO:0000155">
    <property type="term" value="F:phosphorelay sensor kinase activity"/>
    <property type="evidence" value="ECO:0007669"/>
    <property type="project" value="InterPro"/>
</dbReference>
<dbReference type="RefSeq" id="WP_166095459.1">
    <property type="nucleotide sequence ID" value="NZ_CP049871.1"/>
</dbReference>
<keyword evidence="9" id="KW-0067">ATP-binding</keyword>
<dbReference type="Pfam" id="PF02518">
    <property type="entry name" value="HATPase_c"/>
    <property type="match status" value="1"/>
</dbReference>
<keyword evidence="7" id="KW-0547">Nucleotide-binding</keyword>
<evidence type="ECO:0000256" key="4">
    <source>
        <dbReference type="ARBA" id="ARBA00022475"/>
    </source>
</evidence>
<dbReference type="InterPro" id="IPR005467">
    <property type="entry name" value="His_kinase_dom"/>
</dbReference>
<sequence>MTRNWPLGAQVGGLLLGALLIVLATSFAVVLLTPSPEPRRMTVRDVAAALARPERARDLGIDIRASVDRPPGAESTLVSSALGKALGGKSTTWASWLEQPGQVAAADGQTVMTIAGQDTVVDARPGGFVLRSGSVATVAADAPLPLFVAAVRQPDGQWLVASPRRPFMEPWRQRMLMAFLLSACLLAPIGWWVARRLVRPIRELAAAADGIQLASPLAVPMGGPPEVRAVASAMQTMHQRLAAEAEERTRMFAAIAHDLKTPLTGIRIRAESVAEPLRTRIIDDVERVSTMTRQLLDYARGASAAVERQVIALHDLVRDIAEDFVARGLPVRVFGTVPAAIVLGDPQGLRGAIENLVDNAVRYGDGAELRLATDGDGATVEVRDNGPGVPADALGGIVEPFRRLEPSRSETTGGSGLGLAIVAAVAARHGGKLILGNRRKGGFSAKLRLPLHRG</sequence>
<dbReference type="InterPro" id="IPR003660">
    <property type="entry name" value="HAMP_dom"/>
</dbReference>
<evidence type="ECO:0000256" key="3">
    <source>
        <dbReference type="ARBA" id="ARBA00012438"/>
    </source>
</evidence>
<dbReference type="PANTHER" id="PTHR44936:SF10">
    <property type="entry name" value="SENSOR PROTEIN RSTB"/>
    <property type="match status" value="1"/>
</dbReference>
<keyword evidence="10" id="KW-0472">Membrane</keyword>
<evidence type="ECO:0000256" key="1">
    <source>
        <dbReference type="ARBA" id="ARBA00000085"/>
    </source>
</evidence>
<protein>
    <recommendedName>
        <fullName evidence="3">histidine kinase</fullName>
        <ecNumber evidence="3">2.7.13.3</ecNumber>
    </recommendedName>
</protein>
<dbReference type="Gene3D" id="3.30.565.10">
    <property type="entry name" value="Histidine kinase-like ATPase, C-terminal domain"/>
    <property type="match status" value="1"/>
</dbReference>
<keyword evidence="10" id="KW-0812">Transmembrane</keyword>
<keyword evidence="10" id="KW-1133">Transmembrane helix</keyword>
<accession>A0A6G7ZPZ7</accession>
<keyword evidence="14" id="KW-1185">Reference proteome</keyword>
<keyword evidence="4" id="KW-1003">Cell membrane</keyword>
<feature type="transmembrane region" description="Helical" evidence="10">
    <location>
        <begin position="12"/>
        <end position="32"/>
    </location>
</feature>
<organism evidence="13 14">
    <name type="scientific">Sphingomonas sinipercae</name>
    <dbReference type="NCBI Taxonomy" id="2714944"/>
    <lineage>
        <taxon>Bacteria</taxon>
        <taxon>Pseudomonadati</taxon>
        <taxon>Pseudomonadota</taxon>
        <taxon>Alphaproteobacteria</taxon>
        <taxon>Sphingomonadales</taxon>
        <taxon>Sphingomonadaceae</taxon>
        <taxon>Sphingomonas</taxon>
    </lineage>
</organism>
<dbReference type="SMART" id="SM00388">
    <property type="entry name" value="HisKA"/>
    <property type="match status" value="1"/>
</dbReference>
<evidence type="ECO:0000256" key="7">
    <source>
        <dbReference type="ARBA" id="ARBA00022741"/>
    </source>
</evidence>
<feature type="transmembrane region" description="Helical" evidence="10">
    <location>
        <begin position="175"/>
        <end position="194"/>
    </location>
</feature>
<comment type="catalytic activity">
    <reaction evidence="1">
        <text>ATP + protein L-histidine = ADP + protein N-phospho-L-histidine.</text>
        <dbReference type="EC" id="2.7.13.3"/>
    </reaction>
</comment>
<dbReference type="Pfam" id="PF00512">
    <property type="entry name" value="HisKA"/>
    <property type="match status" value="1"/>
</dbReference>
<feature type="domain" description="HAMP" evidence="12">
    <location>
        <begin position="195"/>
        <end position="246"/>
    </location>
</feature>
<dbReference type="Gene3D" id="6.10.340.10">
    <property type="match status" value="1"/>
</dbReference>
<dbReference type="InterPro" id="IPR004358">
    <property type="entry name" value="Sig_transdc_His_kin-like_C"/>
</dbReference>
<dbReference type="Proteomes" id="UP000502502">
    <property type="component" value="Chromosome"/>
</dbReference>
<dbReference type="EC" id="2.7.13.3" evidence="3"/>
<evidence type="ECO:0000259" key="11">
    <source>
        <dbReference type="PROSITE" id="PS50109"/>
    </source>
</evidence>
<dbReference type="InterPro" id="IPR003594">
    <property type="entry name" value="HATPase_dom"/>
</dbReference>
<evidence type="ECO:0000256" key="10">
    <source>
        <dbReference type="SAM" id="Phobius"/>
    </source>
</evidence>
<proteinExistence type="predicted"/>
<keyword evidence="5" id="KW-0597">Phosphoprotein</keyword>
<keyword evidence="8 13" id="KW-0418">Kinase</keyword>
<dbReference type="SMART" id="SM00387">
    <property type="entry name" value="HATPase_c"/>
    <property type="match status" value="1"/>
</dbReference>
<dbReference type="InterPro" id="IPR003661">
    <property type="entry name" value="HisK_dim/P_dom"/>
</dbReference>
<dbReference type="GO" id="GO:0005524">
    <property type="term" value="F:ATP binding"/>
    <property type="evidence" value="ECO:0007669"/>
    <property type="project" value="UniProtKB-KW"/>
</dbReference>
<reference evidence="13 14" key="1">
    <citation type="submission" date="2020-03" db="EMBL/GenBank/DDBJ databases">
        <title>Sphingomonas sp. nov., isolated from fish.</title>
        <authorList>
            <person name="Hyun D.-W."/>
            <person name="Bae J.-W."/>
        </authorList>
    </citation>
    <scope>NUCLEOTIDE SEQUENCE [LARGE SCALE GENOMIC DNA]</scope>
    <source>
        <strain evidence="13 14">HDW15C</strain>
    </source>
</reference>
<evidence type="ECO:0000313" key="13">
    <source>
        <dbReference type="EMBL" id="QIL03005.1"/>
    </source>
</evidence>
<gene>
    <name evidence="13" type="ORF">G7078_09625</name>
</gene>
<evidence type="ECO:0000259" key="12">
    <source>
        <dbReference type="PROSITE" id="PS50885"/>
    </source>
</evidence>
<name>A0A6G7ZPZ7_9SPHN</name>
<evidence type="ECO:0000256" key="9">
    <source>
        <dbReference type="ARBA" id="ARBA00022840"/>
    </source>
</evidence>
<evidence type="ECO:0000256" key="6">
    <source>
        <dbReference type="ARBA" id="ARBA00022679"/>
    </source>
</evidence>
<dbReference type="InterPro" id="IPR050980">
    <property type="entry name" value="2C_sensor_his_kinase"/>
</dbReference>
<dbReference type="AlphaFoldDB" id="A0A6G7ZPZ7"/>
<comment type="subcellular location">
    <subcellularLocation>
        <location evidence="2">Cell membrane</location>
        <topology evidence="2">Multi-pass membrane protein</topology>
    </subcellularLocation>
</comment>
<dbReference type="Pfam" id="PF00672">
    <property type="entry name" value="HAMP"/>
    <property type="match status" value="1"/>
</dbReference>
<dbReference type="PROSITE" id="PS50109">
    <property type="entry name" value="HIS_KIN"/>
    <property type="match status" value="1"/>
</dbReference>